<evidence type="ECO:0000256" key="6">
    <source>
        <dbReference type="SAM" id="MobiDB-lite"/>
    </source>
</evidence>
<keyword evidence="2" id="KW-0479">Metal-binding</keyword>
<dbReference type="InterPro" id="IPR054581">
    <property type="entry name" value="EncFtn-like"/>
</dbReference>
<comment type="caution">
    <text evidence="7">The sequence shown here is derived from an EMBL/GenBank/DDBJ whole genome shotgun (WGS) entry which is preliminary data.</text>
</comment>
<organism evidence="7 8">
    <name type="scientific">Salinisphaera aquimarina</name>
    <dbReference type="NCBI Taxonomy" id="2094031"/>
    <lineage>
        <taxon>Bacteria</taxon>
        <taxon>Pseudomonadati</taxon>
        <taxon>Pseudomonadota</taxon>
        <taxon>Gammaproteobacteria</taxon>
        <taxon>Salinisphaerales</taxon>
        <taxon>Salinisphaeraceae</taxon>
        <taxon>Salinisphaera</taxon>
    </lineage>
</organism>
<feature type="region of interest" description="Disordered" evidence="6">
    <location>
        <begin position="100"/>
        <end position="127"/>
    </location>
</feature>
<protein>
    <submittedName>
        <fullName evidence="7">Encapsulin-associated ferritin-like protein</fullName>
    </submittedName>
</protein>
<evidence type="ECO:0000313" key="7">
    <source>
        <dbReference type="EMBL" id="MFC3103115.1"/>
    </source>
</evidence>
<keyword evidence="5" id="KW-1284">Encapsulin nanocompartment</keyword>
<dbReference type="Gene3D" id="6.10.140.1960">
    <property type="match status" value="1"/>
</dbReference>
<dbReference type="Pfam" id="PF22277">
    <property type="entry name" value="EncFtn-like"/>
    <property type="match status" value="1"/>
</dbReference>
<keyword evidence="8" id="KW-1185">Reference proteome</keyword>
<dbReference type="InterPro" id="IPR030907">
    <property type="entry name" value="Ferrit_encaps"/>
</dbReference>
<comment type="subcellular location">
    <subcellularLocation>
        <location evidence="4">Encapsulin nanocompartment</location>
    </subcellularLocation>
</comment>
<evidence type="ECO:0000256" key="1">
    <source>
        <dbReference type="ARBA" id="ARBA00022434"/>
    </source>
</evidence>
<dbReference type="Proteomes" id="UP001595462">
    <property type="component" value="Unassembled WGS sequence"/>
</dbReference>
<dbReference type="SUPFAM" id="SSF47240">
    <property type="entry name" value="Ferritin-like"/>
    <property type="match status" value="1"/>
</dbReference>
<evidence type="ECO:0000313" key="8">
    <source>
        <dbReference type="Proteomes" id="UP001595462"/>
    </source>
</evidence>
<evidence type="ECO:0000256" key="4">
    <source>
        <dbReference type="ARBA" id="ARBA00033738"/>
    </source>
</evidence>
<proteinExistence type="predicted"/>
<dbReference type="RefSeq" id="WP_380686830.1">
    <property type="nucleotide sequence ID" value="NZ_JBHRSS010000003.1"/>
</dbReference>
<keyword evidence="3" id="KW-0408">Iron</keyword>
<name>A0ABV7EKB0_9GAMM</name>
<dbReference type="NCBIfam" id="TIGR04535">
    <property type="entry name" value="ferrit_encaps"/>
    <property type="match status" value="1"/>
</dbReference>
<gene>
    <name evidence="7" type="ORF">ACFOSU_04345</name>
</gene>
<evidence type="ECO:0000256" key="3">
    <source>
        <dbReference type="ARBA" id="ARBA00023004"/>
    </source>
</evidence>
<keyword evidence="1" id="KW-0409">Iron storage</keyword>
<sequence length="127" mass="14166">MAESSGSFHEPIELLSPETLEAHRGLVSLMEELEAVDWYSQRIDATQDPALKALLTHNRDEEKEHAMMTLEWLRRRDPALDEQMRIYLFGEGSILKAEEKAMDDDDNAPAGGTDGSLGIGSLKESHA</sequence>
<accession>A0ABV7EKB0</accession>
<dbReference type="EMBL" id="JBHRSS010000003">
    <property type="protein sequence ID" value="MFC3103115.1"/>
    <property type="molecule type" value="Genomic_DNA"/>
</dbReference>
<evidence type="ECO:0000256" key="5">
    <source>
        <dbReference type="ARBA" id="ARBA00033787"/>
    </source>
</evidence>
<dbReference type="InterPro" id="IPR009078">
    <property type="entry name" value="Ferritin-like_SF"/>
</dbReference>
<evidence type="ECO:0000256" key="2">
    <source>
        <dbReference type="ARBA" id="ARBA00022723"/>
    </source>
</evidence>
<reference evidence="8" key="1">
    <citation type="journal article" date="2019" name="Int. J. Syst. Evol. Microbiol.">
        <title>The Global Catalogue of Microorganisms (GCM) 10K type strain sequencing project: providing services to taxonomists for standard genome sequencing and annotation.</title>
        <authorList>
            <consortium name="The Broad Institute Genomics Platform"/>
            <consortium name="The Broad Institute Genome Sequencing Center for Infectious Disease"/>
            <person name="Wu L."/>
            <person name="Ma J."/>
        </authorList>
    </citation>
    <scope>NUCLEOTIDE SEQUENCE [LARGE SCALE GENOMIC DNA]</scope>
    <source>
        <strain evidence="8">KCTC 52640</strain>
    </source>
</reference>